<evidence type="ECO:0000256" key="5">
    <source>
        <dbReference type="ARBA" id="ARBA00023136"/>
    </source>
</evidence>
<sequence length="735" mass="78544">MDRTRALQQAGEPAGGGFPDPYAVIRALRDRWKAIVAIAAAVVLVTAGYAFTATPVYTAAAKIILDASIRQPFEDANSATRLSNDPFAVDSQIAVISSASVLRPVVEAQGLVDDPEFGDGGGGGLLKTLLGGLLGSPVPGPQEQEERITNSVRALGKALSVSRQGATYVINIAVNSQSPSKSVHLANAIAQGYLAEQQRSARERADRLSEQVDERLISLRERLRETEQRVQQFKAENQLQSTAEGTLLVGQELDGLNTQLVEARSALATADASYREIQRYLQRQVDPTALGDVVSNPRITQLLEQYANAVRAEASLSTDLLPSHPTLQRAKAQVQRISSLIRDELRAVGEAKKVERDVAQERVANLARQIDSLRTNSDASEEQLITLRELETEAAATRTVYENVLGRAKELGDLEQVTVPLARIISPAEPPEGPSWPKKKILLVLAGVLGLMLGTGLVVSAEVWRQVRAEFGPKLRAGAPPVPVPQSQPQAQSAREVSGLPVIGVLPAIDGLKPRHLDQLDLKSSARLAYRILATDDISGLPAPAANFETAVSGLNTRLLAGHREGENMAILCVAPHLGEGLSLAAFSLALGAAAEGLNVLLVDANARDKGLTRLLDDSASLRTLTYSERIVSNRLFDLSFLSLVSGAPKHRPPELSEGQLEELGEIAKGYDLMFVDAGTIEDARSLEPVSALCDRVLVALGGPQDVHSRLSTLDPALRAVAGTSPICVVQTRVA</sequence>
<dbReference type="Pfam" id="PF02706">
    <property type="entry name" value="Wzz"/>
    <property type="match status" value="1"/>
</dbReference>
<dbReference type="InterPro" id="IPR027417">
    <property type="entry name" value="P-loop_NTPase"/>
</dbReference>
<protein>
    <submittedName>
        <fullName evidence="10">Uncharacterized protein</fullName>
    </submittedName>
</protein>
<evidence type="ECO:0000259" key="9">
    <source>
        <dbReference type="Pfam" id="PF13807"/>
    </source>
</evidence>
<dbReference type="RefSeq" id="WP_160776869.1">
    <property type="nucleotide sequence ID" value="NZ_WUMV01000008.1"/>
</dbReference>
<reference evidence="10 11" key="1">
    <citation type="submission" date="2019-12" db="EMBL/GenBank/DDBJ databases">
        <authorList>
            <person name="Li M."/>
        </authorList>
    </citation>
    <scope>NUCLEOTIDE SEQUENCE [LARGE SCALE GENOMIC DNA]</scope>
    <source>
        <strain evidence="10 11">GBMRC 2046</strain>
    </source>
</reference>
<organism evidence="10 11">
    <name type="scientific">Stappia sediminis</name>
    <dbReference type="NCBI Taxonomy" id="2692190"/>
    <lineage>
        <taxon>Bacteria</taxon>
        <taxon>Pseudomonadati</taxon>
        <taxon>Pseudomonadota</taxon>
        <taxon>Alphaproteobacteria</taxon>
        <taxon>Hyphomicrobiales</taxon>
        <taxon>Stappiaceae</taxon>
        <taxon>Stappia</taxon>
    </lineage>
</organism>
<dbReference type="InterPro" id="IPR032807">
    <property type="entry name" value="GNVR"/>
</dbReference>
<comment type="caution">
    <text evidence="10">The sequence shown here is derived from an EMBL/GenBank/DDBJ whole genome shotgun (WGS) entry which is preliminary data.</text>
</comment>
<evidence type="ECO:0000256" key="6">
    <source>
        <dbReference type="SAM" id="Coils"/>
    </source>
</evidence>
<feature type="transmembrane region" description="Helical" evidence="7">
    <location>
        <begin position="34"/>
        <end position="52"/>
    </location>
</feature>
<dbReference type="PANTHER" id="PTHR32309:SF13">
    <property type="entry name" value="FERRIC ENTEROBACTIN TRANSPORT PROTEIN FEPE"/>
    <property type="match status" value="1"/>
</dbReference>
<dbReference type="InterPro" id="IPR050445">
    <property type="entry name" value="Bact_polysacc_biosynth/exp"/>
</dbReference>
<keyword evidence="4 7" id="KW-1133">Transmembrane helix</keyword>
<keyword evidence="2" id="KW-1003">Cell membrane</keyword>
<evidence type="ECO:0000313" key="11">
    <source>
        <dbReference type="Proteomes" id="UP000433101"/>
    </source>
</evidence>
<dbReference type="InterPro" id="IPR003856">
    <property type="entry name" value="LPS_length_determ_N"/>
</dbReference>
<dbReference type="Gene3D" id="3.40.50.300">
    <property type="entry name" value="P-loop containing nucleotide triphosphate hydrolases"/>
    <property type="match status" value="1"/>
</dbReference>
<feature type="coiled-coil region" evidence="6">
    <location>
        <begin position="209"/>
        <end position="243"/>
    </location>
</feature>
<evidence type="ECO:0000256" key="7">
    <source>
        <dbReference type="SAM" id="Phobius"/>
    </source>
</evidence>
<dbReference type="PANTHER" id="PTHR32309">
    <property type="entry name" value="TYROSINE-PROTEIN KINASE"/>
    <property type="match status" value="1"/>
</dbReference>
<keyword evidence="11" id="KW-1185">Reference proteome</keyword>
<dbReference type="Proteomes" id="UP000433101">
    <property type="component" value="Unassembled WGS sequence"/>
</dbReference>
<evidence type="ECO:0000259" key="8">
    <source>
        <dbReference type="Pfam" id="PF02706"/>
    </source>
</evidence>
<evidence type="ECO:0000256" key="4">
    <source>
        <dbReference type="ARBA" id="ARBA00022989"/>
    </source>
</evidence>
<keyword evidence="3 7" id="KW-0812">Transmembrane</keyword>
<evidence type="ECO:0000256" key="3">
    <source>
        <dbReference type="ARBA" id="ARBA00022692"/>
    </source>
</evidence>
<feature type="coiled-coil region" evidence="6">
    <location>
        <begin position="356"/>
        <end position="383"/>
    </location>
</feature>
<dbReference type="AlphaFoldDB" id="A0A7X3LWT8"/>
<dbReference type="EMBL" id="WUMV01000008">
    <property type="protein sequence ID" value="MXN66619.1"/>
    <property type="molecule type" value="Genomic_DNA"/>
</dbReference>
<dbReference type="SUPFAM" id="SSF52540">
    <property type="entry name" value="P-loop containing nucleoside triphosphate hydrolases"/>
    <property type="match status" value="1"/>
</dbReference>
<evidence type="ECO:0000256" key="2">
    <source>
        <dbReference type="ARBA" id="ARBA00022475"/>
    </source>
</evidence>
<feature type="domain" description="Polysaccharide chain length determinant N-terminal" evidence="8">
    <location>
        <begin position="25"/>
        <end position="106"/>
    </location>
</feature>
<comment type="subcellular location">
    <subcellularLocation>
        <location evidence="1">Cell membrane</location>
        <topology evidence="1">Multi-pass membrane protein</topology>
    </subcellularLocation>
</comment>
<accession>A0A7X3LWT8</accession>
<dbReference type="GO" id="GO:0005886">
    <property type="term" value="C:plasma membrane"/>
    <property type="evidence" value="ECO:0007669"/>
    <property type="project" value="UniProtKB-SubCell"/>
</dbReference>
<dbReference type="GO" id="GO:0004713">
    <property type="term" value="F:protein tyrosine kinase activity"/>
    <property type="evidence" value="ECO:0007669"/>
    <property type="project" value="TreeGrafter"/>
</dbReference>
<name>A0A7X3LWT8_9HYPH</name>
<feature type="domain" description="Tyrosine-protein kinase G-rich" evidence="9">
    <location>
        <begin position="387"/>
        <end position="459"/>
    </location>
</feature>
<keyword evidence="6" id="KW-0175">Coiled coil</keyword>
<keyword evidence="5 7" id="KW-0472">Membrane</keyword>
<gene>
    <name evidence="10" type="ORF">GR183_17010</name>
</gene>
<evidence type="ECO:0000256" key="1">
    <source>
        <dbReference type="ARBA" id="ARBA00004651"/>
    </source>
</evidence>
<evidence type="ECO:0000313" key="10">
    <source>
        <dbReference type="EMBL" id="MXN66619.1"/>
    </source>
</evidence>
<proteinExistence type="predicted"/>
<dbReference type="Pfam" id="PF13807">
    <property type="entry name" value="GNVR"/>
    <property type="match status" value="1"/>
</dbReference>